<proteinExistence type="predicted"/>
<evidence type="ECO:0000313" key="3">
    <source>
        <dbReference type="Proteomes" id="UP001341840"/>
    </source>
</evidence>
<dbReference type="PANTHER" id="PTHR31896:SF12">
    <property type="entry name" value="HXXXD-TYPE ACYL-TRANSFERASE FAMILY PROTEIN"/>
    <property type="match status" value="1"/>
</dbReference>
<evidence type="ECO:0000256" key="1">
    <source>
        <dbReference type="ARBA" id="ARBA00022679"/>
    </source>
</evidence>
<comment type="caution">
    <text evidence="2">The sequence shown here is derived from an EMBL/GenBank/DDBJ whole genome shotgun (WGS) entry which is preliminary data.</text>
</comment>
<gene>
    <name evidence="2" type="ORF">PIB30_003843</name>
</gene>
<dbReference type="PANTHER" id="PTHR31896">
    <property type="entry name" value="FAMILY REGULATORY PROTEIN, PUTATIVE (AFU_ORTHOLOGUE AFUA_3G14730)-RELATED"/>
    <property type="match status" value="1"/>
</dbReference>
<accession>A0ABU6T5A1</accession>
<sequence>MWEQNSSSWNEDNSVQSINQSLIISFKHPEEFICRFKAPKLRERIFHFSAESIAKLKAKANKESSSNEISSFKSLSSLAWRCITRARSLPPDRNTSCKLAMNNRTKMEPPLPVEYVGNSIHSVSADSTAGELLEHDLGWAVWKLHLAIVSHTNRVLLEYLNEWLKSPAVYQHAQFFKTDNVMIGCSPRFNMYGNEFGMGKAVVVLSGYVNKFHGKVASYL</sequence>
<reference evidence="2 3" key="1">
    <citation type="journal article" date="2023" name="Plants (Basel)">
        <title>Bridging the Gap: Combining Genomics and Transcriptomics Approaches to Understand Stylosanthes scabra, an Orphan Legume from the Brazilian Caatinga.</title>
        <authorList>
            <person name="Ferreira-Neto J.R.C."/>
            <person name="da Silva M.D."/>
            <person name="Binneck E."/>
            <person name="de Melo N.F."/>
            <person name="da Silva R.H."/>
            <person name="de Melo A.L.T.M."/>
            <person name="Pandolfi V."/>
            <person name="Bustamante F.O."/>
            <person name="Brasileiro-Vidal A.C."/>
            <person name="Benko-Iseppon A.M."/>
        </authorList>
    </citation>
    <scope>NUCLEOTIDE SEQUENCE [LARGE SCALE GENOMIC DNA]</scope>
    <source>
        <tissue evidence="2">Leaves</tissue>
    </source>
</reference>
<dbReference type="InterPro" id="IPR051283">
    <property type="entry name" value="Sec_Metabolite_Acyltrans"/>
</dbReference>
<dbReference type="InterPro" id="IPR023213">
    <property type="entry name" value="CAT-like_dom_sf"/>
</dbReference>
<keyword evidence="3" id="KW-1185">Reference proteome</keyword>
<keyword evidence="1" id="KW-0808">Transferase</keyword>
<protein>
    <submittedName>
        <fullName evidence="2">Uncharacterized protein</fullName>
    </submittedName>
</protein>
<dbReference type="EMBL" id="JASCZI010090628">
    <property type="protein sequence ID" value="MED6143133.1"/>
    <property type="molecule type" value="Genomic_DNA"/>
</dbReference>
<name>A0ABU6T5A1_9FABA</name>
<dbReference type="Proteomes" id="UP001341840">
    <property type="component" value="Unassembled WGS sequence"/>
</dbReference>
<dbReference type="Gene3D" id="3.30.559.10">
    <property type="entry name" value="Chloramphenicol acetyltransferase-like domain"/>
    <property type="match status" value="1"/>
</dbReference>
<evidence type="ECO:0000313" key="2">
    <source>
        <dbReference type="EMBL" id="MED6143133.1"/>
    </source>
</evidence>
<dbReference type="Pfam" id="PF02458">
    <property type="entry name" value="Transferase"/>
    <property type="match status" value="1"/>
</dbReference>
<organism evidence="2 3">
    <name type="scientific">Stylosanthes scabra</name>
    <dbReference type="NCBI Taxonomy" id="79078"/>
    <lineage>
        <taxon>Eukaryota</taxon>
        <taxon>Viridiplantae</taxon>
        <taxon>Streptophyta</taxon>
        <taxon>Embryophyta</taxon>
        <taxon>Tracheophyta</taxon>
        <taxon>Spermatophyta</taxon>
        <taxon>Magnoliopsida</taxon>
        <taxon>eudicotyledons</taxon>
        <taxon>Gunneridae</taxon>
        <taxon>Pentapetalae</taxon>
        <taxon>rosids</taxon>
        <taxon>fabids</taxon>
        <taxon>Fabales</taxon>
        <taxon>Fabaceae</taxon>
        <taxon>Papilionoideae</taxon>
        <taxon>50 kb inversion clade</taxon>
        <taxon>dalbergioids sensu lato</taxon>
        <taxon>Dalbergieae</taxon>
        <taxon>Pterocarpus clade</taxon>
        <taxon>Stylosanthes</taxon>
    </lineage>
</organism>